<feature type="compositionally biased region" description="Polar residues" evidence="2">
    <location>
        <begin position="15"/>
        <end position="38"/>
    </location>
</feature>
<feature type="region of interest" description="Disordered" evidence="2">
    <location>
        <begin position="1"/>
        <end position="66"/>
    </location>
</feature>
<dbReference type="Gene3D" id="2.60.40.10">
    <property type="entry name" value="Immunoglobulins"/>
    <property type="match status" value="1"/>
</dbReference>
<dbReference type="PANTHER" id="PTHR23210:SF26">
    <property type="entry name" value="ACTIVATING TRANSCRIPTION FACTOR 7-INTERACTING PROTEIN 1"/>
    <property type="match status" value="1"/>
</dbReference>
<dbReference type="GO" id="GO:0003712">
    <property type="term" value="F:transcription coregulator activity"/>
    <property type="evidence" value="ECO:0007669"/>
    <property type="project" value="TreeGrafter"/>
</dbReference>
<dbReference type="GeneID" id="111122219"/>
<dbReference type="Proteomes" id="UP000694844">
    <property type="component" value="Chromosome 2"/>
</dbReference>
<feature type="compositionally biased region" description="Acidic residues" evidence="2">
    <location>
        <begin position="261"/>
        <end position="274"/>
    </location>
</feature>
<evidence type="ECO:0000259" key="3">
    <source>
        <dbReference type="PROSITE" id="PS50853"/>
    </source>
</evidence>
<dbReference type="RefSeq" id="XP_022319562.1">
    <property type="nucleotide sequence ID" value="XM_022463854.1"/>
</dbReference>
<dbReference type="GO" id="GO:0005634">
    <property type="term" value="C:nucleus"/>
    <property type="evidence" value="ECO:0007669"/>
    <property type="project" value="TreeGrafter"/>
</dbReference>
<dbReference type="Pfam" id="PF16794">
    <property type="entry name" value="fn3_4"/>
    <property type="match status" value="1"/>
</dbReference>
<keyword evidence="4" id="KW-1185">Reference proteome</keyword>
<dbReference type="PROSITE" id="PS50853">
    <property type="entry name" value="FN3"/>
    <property type="match status" value="1"/>
</dbReference>
<dbReference type="InterPro" id="IPR003961">
    <property type="entry name" value="FN3_dom"/>
</dbReference>
<evidence type="ECO:0000313" key="4">
    <source>
        <dbReference type="Proteomes" id="UP000694844"/>
    </source>
</evidence>
<dbReference type="AlphaFoldDB" id="A0A8B8CUM5"/>
<name>A0A8B8CUM5_CRAVI</name>
<dbReference type="InterPro" id="IPR013783">
    <property type="entry name" value="Ig-like_fold"/>
</dbReference>
<feature type="compositionally biased region" description="Low complexity" evidence="2">
    <location>
        <begin position="569"/>
        <end position="588"/>
    </location>
</feature>
<feature type="compositionally biased region" description="Polar residues" evidence="2">
    <location>
        <begin position="216"/>
        <end position="225"/>
    </location>
</feature>
<proteinExistence type="predicted"/>
<feature type="region of interest" description="Disordered" evidence="2">
    <location>
        <begin position="126"/>
        <end position="152"/>
    </location>
</feature>
<feature type="region of interest" description="Disordered" evidence="2">
    <location>
        <begin position="421"/>
        <end position="465"/>
    </location>
</feature>
<feature type="compositionally biased region" description="Polar residues" evidence="2">
    <location>
        <begin position="556"/>
        <end position="567"/>
    </location>
</feature>
<evidence type="ECO:0000256" key="1">
    <source>
        <dbReference type="SAM" id="Coils"/>
    </source>
</evidence>
<feature type="coiled-coil region" evidence="1">
    <location>
        <begin position="484"/>
        <end position="518"/>
    </location>
</feature>
<sequence length="1039" mass="112260">MSTATTEGCDAPGFNSGSINGQCSIETKQMNGQNSVHNDQIVIKGSPPPRKDDYSSDMGIFNSKNGPPFDGTPINLLDDRSFVINDKMRNSLRDVMNKMSENTPTLGNLLAKTKYTGLNSKDTKSVINLNAPPTTTPSAATTTSGGTKGVSAGNLFDKLQEMQNSTSNDKTKDSDDKDSACEVLESKMDKNCDDVIELNDSIEEKETKLENDCDLSVQSTDLSVKSNEKKTEDELLQINSEETEVKGKKPTGEGNENDLKPEEEDKLLASDDDDTRQSGVSIKSHGSQDSVNKCEDSQESTSKFDDSQDSADCDKKSENENGKDSESVSDKMEVEEEDESSSSESESSSQEKIVKDETIEDSDSKSSEDSKKSDSRDVKEEREINEKKRPADFGDSMSFEPKRTRLDLVIGKLGCQIGIAPESLKDEDMSDTDTATESTPTPTEDTEDDDEEDSAQRKKKRPAVRLSEKALDKMVKTKVLNYLKTQKDGMVAELQQKVEELQASNDMWKQRVKDLEKQILDVTVLQQRHEKRKAKTAALRQITTVNVGVQVDSQRSAVQQAQQTTPVKSPASRTASRTPTTTPAQTPPVSKQGPVLNITKNSSSSPQLVPPRSTLNPISNIPIMKTQATAQSQTGYVSQPAPVVALAPTSAPGDNKVPFPSNQTVKSILDTTRGQITQHAGNSRVRPIRTVTPTQTNALLSSTNQMTSFIVVPTPAPITNTKQNVTVVTTPVVNTPTQQAQLNQQVQGGKAVKVIDLTTEEVANNSLANRGVAALSLPQNQVLVPAGPGLILGNPAGTSILRNGQQPAYQIVFSSTNQPMRLSYAAPIINTSMRPAVAGTTVVASTSTTIAAMPQLRPGQASNTPVATPRQPLPVVTSAQQRPPPPLLYGAQSTNRVANTSLTTVAPPLLTPQHPAPLPAVTSIVAPGQKPLPPKPSLKISRVSQGIVLSWNMTLNETPHSDIASYQLFAYQEGSSPPSTSLWKKVGDVKALPLPMACTLTQFQEGNKYHFAVRPVDVLGRNSHFSDPSSIHLLPNKKD</sequence>
<dbReference type="OrthoDB" id="2434995at2759"/>
<feature type="domain" description="Fibronectin type-III" evidence="3">
    <location>
        <begin position="930"/>
        <end position="1036"/>
    </location>
</feature>
<feature type="region of interest" description="Disordered" evidence="2">
    <location>
        <begin position="556"/>
        <end position="619"/>
    </location>
</feature>
<feature type="compositionally biased region" description="Basic and acidic residues" evidence="2">
    <location>
        <begin position="292"/>
        <end position="332"/>
    </location>
</feature>
<dbReference type="GO" id="GO:0005667">
    <property type="term" value="C:transcription regulator complex"/>
    <property type="evidence" value="ECO:0007669"/>
    <property type="project" value="TreeGrafter"/>
</dbReference>
<feature type="compositionally biased region" description="Polar residues" evidence="2">
    <location>
        <begin position="598"/>
        <end position="619"/>
    </location>
</feature>
<feature type="region of interest" description="Disordered" evidence="2">
    <location>
        <begin position="216"/>
        <end position="401"/>
    </location>
</feature>
<dbReference type="SUPFAM" id="SSF49265">
    <property type="entry name" value="Fibronectin type III"/>
    <property type="match status" value="1"/>
</dbReference>
<feature type="compositionally biased region" description="Basic and acidic residues" evidence="2">
    <location>
        <begin position="352"/>
        <end position="392"/>
    </location>
</feature>
<evidence type="ECO:0000313" key="6">
    <source>
        <dbReference type="RefSeq" id="XP_022319563.1"/>
    </source>
</evidence>
<feature type="compositionally biased region" description="Low complexity" evidence="2">
    <location>
        <begin position="131"/>
        <end position="152"/>
    </location>
</feature>
<feature type="compositionally biased region" description="Acidic residues" evidence="2">
    <location>
        <begin position="444"/>
        <end position="453"/>
    </location>
</feature>
<protein>
    <submittedName>
        <fullName evidence="5 6">Activating transcription factor 7-interacting protein 1-like</fullName>
    </submittedName>
</protein>
<dbReference type="InterPro" id="IPR056565">
    <property type="entry name" value="Fn3_ATF7IP"/>
</dbReference>
<accession>A0A8B8CUM5</accession>
<evidence type="ECO:0000313" key="5">
    <source>
        <dbReference type="RefSeq" id="XP_022319562.1"/>
    </source>
</evidence>
<dbReference type="InterPro" id="IPR036116">
    <property type="entry name" value="FN3_sf"/>
</dbReference>
<dbReference type="GO" id="GO:0006355">
    <property type="term" value="P:regulation of DNA-templated transcription"/>
    <property type="evidence" value="ECO:0007669"/>
    <property type="project" value="TreeGrafter"/>
</dbReference>
<feature type="compositionally biased region" description="Polar residues" evidence="2">
    <location>
        <begin position="277"/>
        <end position="291"/>
    </location>
</feature>
<dbReference type="CDD" id="cd00063">
    <property type="entry name" value="FN3"/>
    <property type="match status" value="1"/>
</dbReference>
<dbReference type="PANTHER" id="PTHR23210">
    <property type="entry name" value="ACTIVATING TRANSCRIPTION FACTOR 7 INTERACTING PROTEIN"/>
    <property type="match status" value="1"/>
</dbReference>
<dbReference type="RefSeq" id="XP_022319563.1">
    <property type="nucleotide sequence ID" value="XM_022463855.1"/>
</dbReference>
<gene>
    <name evidence="5 6" type="primary">LOC111122219</name>
</gene>
<organism evidence="4 5">
    <name type="scientific">Crassostrea virginica</name>
    <name type="common">Eastern oyster</name>
    <dbReference type="NCBI Taxonomy" id="6565"/>
    <lineage>
        <taxon>Eukaryota</taxon>
        <taxon>Metazoa</taxon>
        <taxon>Spiralia</taxon>
        <taxon>Lophotrochozoa</taxon>
        <taxon>Mollusca</taxon>
        <taxon>Bivalvia</taxon>
        <taxon>Autobranchia</taxon>
        <taxon>Pteriomorphia</taxon>
        <taxon>Ostreida</taxon>
        <taxon>Ostreoidea</taxon>
        <taxon>Ostreidae</taxon>
        <taxon>Crassostrea</taxon>
    </lineage>
</organism>
<evidence type="ECO:0000256" key="2">
    <source>
        <dbReference type="SAM" id="MobiDB-lite"/>
    </source>
</evidence>
<reference evidence="5 6" key="1">
    <citation type="submission" date="2025-04" db="UniProtKB">
        <authorList>
            <consortium name="RefSeq"/>
        </authorList>
    </citation>
    <scope>IDENTIFICATION</scope>
    <source>
        <tissue evidence="5 6">Whole sample</tissue>
    </source>
</reference>
<keyword evidence="1" id="KW-0175">Coiled coil</keyword>
<dbReference type="InterPro" id="IPR026085">
    <property type="entry name" value="ATF7-int"/>
</dbReference>
<feature type="compositionally biased region" description="Low complexity" evidence="2">
    <location>
        <begin position="342"/>
        <end position="351"/>
    </location>
</feature>
<dbReference type="KEGG" id="cvn:111122219"/>
<feature type="compositionally biased region" description="Low complexity" evidence="2">
    <location>
        <begin position="432"/>
        <end position="443"/>
    </location>
</feature>